<feature type="region of interest" description="Disordered" evidence="5">
    <location>
        <begin position="1496"/>
        <end position="1516"/>
    </location>
</feature>
<feature type="region of interest" description="Disordered" evidence="5">
    <location>
        <begin position="229"/>
        <end position="287"/>
    </location>
</feature>
<feature type="compositionally biased region" description="Low complexity" evidence="5">
    <location>
        <begin position="1128"/>
        <end position="1140"/>
    </location>
</feature>
<keyword evidence="2" id="KW-0677">Repeat</keyword>
<feature type="region of interest" description="Disordered" evidence="5">
    <location>
        <begin position="579"/>
        <end position="641"/>
    </location>
</feature>
<feature type="compositionally biased region" description="Polar residues" evidence="5">
    <location>
        <begin position="623"/>
        <end position="632"/>
    </location>
</feature>
<dbReference type="Pfam" id="PF00536">
    <property type="entry name" value="SAM_1"/>
    <property type="match status" value="2"/>
</dbReference>
<feature type="compositionally biased region" description="Low complexity" evidence="5">
    <location>
        <begin position="1496"/>
        <end position="1508"/>
    </location>
</feature>
<feature type="compositionally biased region" description="Polar residues" evidence="5">
    <location>
        <begin position="1941"/>
        <end position="1956"/>
    </location>
</feature>
<feature type="region of interest" description="Disordered" evidence="5">
    <location>
        <begin position="1378"/>
        <end position="1429"/>
    </location>
</feature>
<evidence type="ECO:0000256" key="4">
    <source>
        <dbReference type="SAM" id="Coils"/>
    </source>
</evidence>
<dbReference type="InterPro" id="IPR037621">
    <property type="entry name" value="LIP-1_SAM_2"/>
</dbReference>
<dbReference type="PANTHER" id="PTHR12587">
    <property type="entry name" value="LAR INTERACTING PROTEIN LIP -RELATED PROTEIN"/>
    <property type="match status" value="1"/>
</dbReference>
<dbReference type="SMART" id="SM00454">
    <property type="entry name" value="SAM"/>
    <property type="match status" value="3"/>
</dbReference>
<dbReference type="InterPro" id="IPR001660">
    <property type="entry name" value="SAM"/>
</dbReference>
<evidence type="ECO:0000259" key="6">
    <source>
        <dbReference type="PROSITE" id="PS50105"/>
    </source>
</evidence>
<feature type="coiled-coil region" evidence="4">
    <location>
        <begin position="693"/>
        <end position="727"/>
    </location>
</feature>
<keyword evidence="3 4" id="KW-0175">Coiled coil</keyword>
<dbReference type="InterPro" id="IPR037620">
    <property type="entry name" value="LIP-1_SAM_1"/>
</dbReference>
<feature type="compositionally biased region" description="Polar residues" evidence="5">
    <location>
        <begin position="669"/>
        <end position="684"/>
    </location>
</feature>
<feature type="region of interest" description="Disordered" evidence="5">
    <location>
        <begin position="1124"/>
        <end position="1152"/>
    </location>
</feature>
<feature type="region of interest" description="Disordered" evidence="5">
    <location>
        <begin position="1279"/>
        <end position="1308"/>
    </location>
</feature>
<feature type="coiled-coil region" evidence="4">
    <location>
        <begin position="320"/>
        <end position="417"/>
    </location>
</feature>
<evidence type="ECO:0000313" key="7">
    <source>
        <dbReference type="Proteomes" id="UP000050790"/>
    </source>
</evidence>
<dbReference type="InterPro" id="IPR029515">
    <property type="entry name" value="Liprin"/>
</dbReference>
<organism evidence="7 8">
    <name type="scientific">Schistosoma margrebowiei</name>
    <dbReference type="NCBI Taxonomy" id="48269"/>
    <lineage>
        <taxon>Eukaryota</taxon>
        <taxon>Metazoa</taxon>
        <taxon>Spiralia</taxon>
        <taxon>Lophotrochozoa</taxon>
        <taxon>Platyhelminthes</taxon>
        <taxon>Trematoda</taxon>
        <taxon>Digenea</taxon>
        <taxon>Strigeidida</taxon>
        <taxon>Schistosomatoidea</taxon>
        <taxon>Schistosomatidae</taxon>
        <taxon>Schistosoma</taxon>
    </lineage>
</organism>
<feature type="domain" description="SAM" evidence="6">
    <location>
        <begin position="1566"/>
        <end position="1632"/>
    </location>
</feature>
<evidence type="ECO:0000256" key="2">
    <source>
        <dbReference type="ARBA" id="ARBA00022737"/>
    </source>
</evidence>
<dbReference type="CDD" id="cd09562">
    <property type="entry name" value="SAM_liprin-alpha1_2_3_4_repeat1"/>
    <property type="match status" value="1"/>
</dbReference>
<dbReference type="PROSITE" id="PS50105">
    <property type="entry name" value="SAM_DOMAIN"/>
    <property type="match status" value="3"/>
</dbReference>
<reference evidence="8" key="1">
    <citation type="submission" date="2023-11" db="UniProtKB">
        <authorList>
            <consortium name="WormBaseParasite"/>
        </authorList>
    </citation>
    <scope>IDENTIFICATION</scope>
</reference>
<dbReference type="CDD" id="cd09565">
    <property type="entry name" value="SAM_liprin-alpha1_2_3_4_repeat2"/>
    <property type="match status" value="1"/>
</dbReference>
<feature type="compositionally biased region" description="Low complexity" evidence="5">
    <location>
        <begin position="1970"/>
        <end position="1991"/>
    </location>
</feature>
<evidence type="ECO:0000256" key="5">
    <source>
        <dbReference type="SAM" id="MobiDB-lite"/>
    </source>
</evidence>
<feature type="region of interest" description="Disordered" evidence="5">
    <location>
        <begin position="660"/>
        <end position="684"/>
    </location>
</feature>
<feature type="domain" description="SAM" evidence="6">
    <location>
        <begin position="1660"/>
        <end position="1716"/>
    </location>
</feature>
<feature type="compositionally biased region" description="Low complexity" evidence="5">
    <location>
        <begin position="794"/>
        <end position="813"/>
    </location>
</feature>
<feature type="compositionally biased region" description="Low complexity" evidence="5">
    <location>
        <begin position="594"/>
        <end position="605"/>
    </location>
</feature>
<feature type="compositionally biased region" description="Polar residues" evidence="5">
    <location>
        <begin position="10"/>
        <end position="27"/>
    </location>
</feature>
<feature type="region of interest" description="Disordered" evidence="5">
    <location>
        <begin position="783"/>
        <end position="821"/>
    </location>
</feature>
<feature type="region of interest" description="Disordered" evidence="5">
    <location>
        <begin position="1933"/>
        <end position="1991"/>
    </location>
</feature>
<dbReference type="GO" id="GO:0005737">
    <property type="term" value="C:cytoplasm"/>
    <property type="evidence" value="ECO:0007669"/>
    <property type="project" value="UniProtKB-ARBA"/>
</dbReference>
<dbReference type="Pfam" id="PF25526">
    <property type="entry name" value="LIP-1"/>
    <property type="match status" value="2"/>
</dbReference>
<dbReference type="Proteomes" id="UP000050790">
    <property type="component" value="Unassembled WGS sequence"/>
</dbReference>
<dbReference type="GO" id="GO:0048786">
    <property type="term" value="C:presynaptic active zone"/>
    <property type="evidence" value="ECO:0007669"/>
    <property type="project" value="TreeGrafter"/>
</dbReference>
<evidence type="ECO:0000313" key="8">
    <source>
        <dbReference type="WBParaSite" id="SMRG1_73330.4"/>
    </source>
</evidence>
<dbReference type="SUPFAM" id="SSF47769">
    <property type="entry name" value="SAM/Pointed domain"/>
    <property type="match status" value="2"/>
</dbReference>
<dbReference type="GO" id="GO:0050808">
    <property type="term" value="P:synapse organization"/>
    <property type="evidence" value="ECO:0007669"/>
    <property type="project" value="TreeGrafter"/>
</dbReference>
<evidence type="ECO:0000256" key="3">
    <source>
        <dbReference type="ARBA" id="ARBA00023054"/>
    </source>
</evidence>
<name>A0AA85AAG8_9TREM</name>
<feature type="compositionally biased region" description="Low complexity" evidence="5">
    <location>
        <begin position="1380"/>
        <end position="1412"/>
    </location>
</feature>
<feature type="compositionally biased region" description="Basic and acidic residues" evidence="5">
    <location>
        <begin position="579"/>
        <end position="592"/>
    </location>
</feature>
<dbReference type="InterPro" id="IPR057892">
    <property type="entry name" value="LIP-1_CC2"/>
</dbReference>
<sequence length="1991" mass="219667">MCDVMPTISEDGNSSQGDRDSQASGEGTNVEDMLLSILDERDRLMESLHDAQDQLVFTQNRLAEAERERDVLNRQLSEKLPEDLSLLAKEVHRLRDQISEREEEIVELKSERNNTRLLLEHLECLVARHERSLRMTVVKRQVNSPGGVSSEVEVLKALKSLFEHHKALDERVRERLRTALERGAQLEEEVRSSAADRAALREQLAAALAGVAAAATAVQQRQQQQIVSTVNGNGNVDSNHTTQISKDDLDGNDVGNKLASLPPGGPPITSKDSNDESSSAVNSSENSGVKTVASVAAAAAAAAASAVAVERKLVEVTTKSRDLEASNTTLQKELSRAHDQISRLQRELRELEAQREDQEARIATLEQRYLATQREATGTLDRLSRAQSELITREIELKQAKDHANHLVSELETVQNELAIVKVNTMQQNEKVNTPTTTSTIMHTAMENGGENETISNDEKTIKNDKSSHLINDNNSNNNNPNVTVVDELRVQLSTAEERIKDMEVEMNEIQSELQRARQREQLNEDHSSRLTATVDKLLLESNERLQTHLREKMAALEEKNQLHTELDRLRRLLETSQTERDRALADMERLRRSSATTTPTALALQGDSYSSGSHSLRRMPRNASSSRTDQTLLDNEEVNLDELENNSSSLKRIQRKIGGSDWVDSDGDTTTSPVSRGQSEIGTSNTDAQRLALLIQNQLDAINKEIKMIQEEKQTAEQLAEELELRVGCTGTNRNGSSQGQLIDDYYSQQRGNDTNEAYYYTNQDGRLNANNVMPSLLPNFGPTGWSPPPSPLSSRSTPFGGISSDSFSGSFNNPNRNASSSVLSSVVVSKESERSIPQYAAPTPLAVDPRRNLQHQPIQYSQPSSNSGFMSRSSHFEQQRSMSAAGRPLHQVSNGGLITSDDLLQNNVINQPFRPASQLNYHLPVAAPTGAGAPPPPPSINPNTVNNVPPPSTIPAQELMNNTNMYLRNNYRTNLPICTTGIGYPPGSDSLLNGKCDSSLSKSTTQVSVAAVAKSLVLPGSKQQLPNYQESNLPTNNTTLIRKLSAPIGPPHILSNHTATIHLRRGYSLNKPKMDNNVNDDDKRVNQKVNEGGNVEGCVVIKETVSDEDLNHSNFRHSINTLTDHVPSSSSLSVISVDSPEEEGSSAASDSLVCNQTIEGQPSGQQQQQQTIPLTSAQNIPLMNKQFYQQQLQYRQQSISDQPMTTLTQQPLYQRDYEQQQQIQQLQFTHSTRPHLPMNSMPIYHQQPIGLYQNYLRSIGPRNQLYNIIDSQQQQQQQINSVSRLDSTQSFFSPTPSPTPSKKKSRMLSGTFGRLFRRNQSSNITGNSGVGIVSGPYDMAQYSQNYYPIPNHINQSMRISASPPIRLGSPMIHASIANNTHNNNSTTNNNNSSNNNIRYSMQQQPMSPQPIAVGPGGHQSLSLPLPPPPPSVQYHPSISNQAQMIQQQHQLLIEQQQQQQQMYQFRQRQQGLEYDDGCNGPNLITGGSISPLSSSTVSGSLSESTIPSNSRIMSPNPMSLTMGSSGGQLANTTLPPQVPEERRRWKKEELLEQAMMARLPFAQWNGPTVVAWLELWVSMPAWYVAACRANVKSGAIMASLSEQEIQREIGISNPLHRLKLRLAIQEMVALTSPTPVPKPSTSRLAFGDMNHEWVGNVWLPSLGLAQYRPAFMECLVDSRMLDHLTKRDLRTHLKMVDNLHRTSLLYGIVCLKRLNYDRLELERRQREAAHPDSIDLLVWSCERVQGWLDEIGLKEYAPNLNGSGVHGGVIGLHPDLNPQQLALTLQIPTSNTSARAILAKELTQLVQRFRANVPIAAASIGPAPRVLAMEAAAVVAANRARAKFEGQDICYPDDGFNETAITNDCDGVEQIEDRATPTNISERNLKDTQRTQLELPNSNSDKIGGTKTTDILSSSSDLGLDCSITINNTPTSTNVSNAVPHSSNTSAGSPTTVSQKKRAPQVPSVSVNISNTTPLSSTTTPITNKTTTT</sequence>
<accession>A0AA85AAG8</accession>
<proteinExistence type="inferred from homology"/>
<dbReference type="WBParaSite" id="SMRG1_73330.4">
    <property type="protein sequence ID" value="SMRG1_73330.4"/>
    <property type="gene ID" value="SMRG1_73330"/>
</dbReference>
<feature type="coiled-coil region" evidence="4">
    <location>
        <begin position="41"/>
        <end position="118"/>
    </location>
</feature>
<dbReference type="PANTHER" id="PTHR12587:SF20">
    <property type="entry name" value="LIPRIN-ALPHA, ISOFORM E"/>
    <property type="match status" value="1"/>
</dbReference>
<protein>
    <recommendedName>
        <fullName evidence="6">SAM domain-containing protein</fullName>
    </recommendedName>
</protein>
<feature type="compositionally biased region" description="Low complexity" evidence="5">
    <location>
        <begin position="276"/>
        <end position="287"/>
    </location>
</feature>
<feature type="region of interest" description="Disordered" evidence="5">
    <location>
        <begin position="1"/>
        <end position="30"/>
    </location>
</feature>
<dbReference type="Pfam" id="PF07647">
    <property type="entry name" value="SAM_2"/>
    <property type="match status" value="1"/>
</dbReference>
<dbReference type="InterPro" id="IPR013761">
    <property type="entry name" value="SAM/pointed_sf"/>
</dbReference>
<dbReference type="Gene3D" id="1.10.150.50">
    <property type="entry name" value="Transcription Factor, Ets-1"/>
    <property type="match status" value="3"/>
</dbReference>
<feature type="compositionally biased region" description="Polar residues" evidence="5">
    <location>
        <begin position="229"/>
        <end position="244"/>
    </location>
</feature>
<comment type="similarity">
    <text evidence="1">Belongs to the liprin family. Liprin-alpha subfamily.</text>
</comment>
<feature type="domain" description="SAM" evidence="6">
    <location>
        <begin position="1741"/>
        <end position="1810"/>
    </location>
</feature>
<evidence type="ECO:0000256" key="1">
    <source>
        <dbReference type="ARBA" id="ARBA00007026"/>
    </source>
</evidence>
<dbReference type="SUPFAM" id="SSF57997">
    <property type="entry name" value="Tropomyosin"/>
    <property type="match status" value="1"/>
</dbReference>